<name>A0A1C9W443_9GAMM</name>
<dbReference type="RefSeq" id="WP_069946111.1">
    <property type="nucleotide sequence ID" value="NZ_CP014143.1"/>
</dbReference>
<evidence type="ECO:0000313" key="1">
    <source>
        <dbReference type="EMBL" id="AOS95900.1"/>
    </source>
</evidence>
<keyword evidence="2" id="KW-1185">Reference proteome</keyword>
<gene>
    <name evidence="1" type="ORF">AUP74_00429</name>
</gene>
<sequence length="184" mass="20724">MVHRAAGAIVLLLATLLLQGCLSPVESIDEGQLDVLEAEAGYLLIAVDTNFNLDQIKLGGRKYLSLNRDDLQHGTNFILARVPAGKYRIISVHLNFLYAFKLDDENWRFEVTPGVVSYVGHLNVQNRLRNMTARIELENRSSEALEFLESNFPHLIDSEEVRYAGPGEDDFFLYVRSLERGAGE</sequence>
<proteinExistence type="predicted"/>
<dbReference type="PROSITE" id="PS51257">
    <property type="entry name" value="PROKAR_LIPOPROTEIN"/>
    <property type="match status" value="1"/>
</dbReference>
<dbReference type="Proteomes" id="UP000095672">
    <property type="component" value="Chromosome"/>
</dbReference>
<dbReference type="OrthoDB" id="5737916at2"/>
<accession>A0A1C9W443</accession>
<dbReference type="EMBL" id="CP014143">
    <property type="protein sequence ID" value="AOS95900.1"/>
    <property type="molecule type" value="Genomic_DNA"/>
</dbReference>
<protein>
    <submittedName>
        <fullName evidence="1">Uncharacterized protein</fullName>
    </submittedName>
</protein>
<reference evidence="2" key="1">
    <citation type="submission" date="2016-01" db="EMBL/GenBank/DDBJ databases">
        <title>Complete genome sequence of Microbulbifer sp. CCB-MM1, a halophile isolated from Matang Mangrove Forest, Perak.</title>
        <authorList>
            <person name="Moh T.H."/>
            <person name="Dinesh B."/>
            <person name="Lau N.-S."/>
            <person name="Go F."/>
            <person name="Alexander Chong S.-C."/>
        </authorList>
    </citation>
    <scope>NUCLEOTIDE SEQUENCE [LARGE SCALE GENOMIC DNA]</scope>
    <source>
        <strain evidence="2">CCB-MM1</strain>
    </source>
</reference>
<dbReference type="STRING" id="1769779.AUP74_00429"/>
<dbReference type="AlphaFoldDB" id="A0A1C9W443"/>
<organism evidence="1 2">
    <name type="scientific">Microbulbifer aggregans</name>
    <dbReference type="NCBI Taxonomy" id="1769779"/>
    <lineage>
        <taxon>Bacteria</taxon>
        <taxon>Pseudomonadati</taxon>
        <taxon>Pseudomonadota</taxon>
        <taxon>Gammaproteobacteria</taxon>
        <taxon>Cellvibrionales</taxon>
        <taxon>Microbulbiferaceae</taxon>
        <taxon>Microbulbifer</taxon>
    </lineage>
</organism>
<evidence type="ECO:0000313" key="2">
    <source>
        <dbReference type="Proteomes" id="UP000095672"/>
    </source>
</evidence>
<dbReference type="KEGG" id="micc:AUP74_00429"/>